<comment type="caution">
    <text evidence="2">The sequence shown here is derived from an EMBL/GenBank/DDBJ whole genome shotgun (WGS) entry which is preliminary data.</text>
</comment>
<evidence type="ECO:0000259" key="1">
    <source>
        <dbReference type="Pfam" id="PF07819"/>
    </source>
</evidence>
<feature type="domain" description="GPI inositol-deacylase PGAP1-like alpha/beta" evidence="1">
    <location>
        <begin position="128"/>
        <end position="197"/>
    </location>
</feature>
<evidence type="ECO:0000313" key="3">
    <source>
        <dbReference type="Proteomes" id="UP000054925"/>
    </source>
</evidence>
<dbReference type="InterPro" id="IPR029058">
    <property type="entry name" value="AB_hydrolase_fold"/>
</dbReference>
<dbReference type="SUPFAM" id="SSF53474">
    <property type="entry name" value="alpha/beta-Hydrolases"/>
    <property type="match status" value="1"/>
</dbReference>
<reference evidence="2" key="1">
    <citation type="submission" date="2016-01" db="EMBL/GenBank/DDBJ databases">
        <authorList>
            <person name="Peeters C."/>
        </authorList>
    </citation>
    <scope>NUCLEOTIDE SEQUENCE [LARGE SCALE GENOMIC DNA]</scope>
    <source>
        <strain evidence="2">LMG 22937</strain>
    </source>
</reference>
<evidence type="ECO:0000313" key="2">
    <source>
        <dbReference type="EMBL" id="SAL32983.1"/>
    </source>
</evidence>
<dbReference type="Gene3D" id="3.40.50.1820">
    <property type="entry name" value="alpha/beta hydrolase"/>
    <property type="match status" value="1"/>
</dbReference>
<dbReference type="AlphaFoldDB" id="A0A158GM06"/>
<name>A0A158GM06_9BURK</name>
<sequence length="522" mass="58430">MSNRVPIIYVRGYAMTEGERNETAADPFCGFNVGSTVYRAVTNKEAKAAKFVFESPLVRLVTEFQYQHVYQNGADIVDPGWEPPADAEGKPSVGIPNASIVIYRYYDDGSKYFGDGKPREISEYAKGLSELILAVRELVCKREGIEKKNFKCYLVAHSMGGLVARAFLQNKELGDEEARKSVSKFFTFATPHNGIEMLDVNVPRWLTKNEIDTFNRTEMASFLDMASIKNQYDRVDLVPNDALPIDRIFCMVGTNRSDYEAGQGLARAFVGHGSDGLVKIANASVCGYDNGQITTPAATAYAFRSHSGAFGIVNSEEAYQNLVRFLFGDVRVDIWLDVDNVSLPAELENRAKVEALYQVELRAAPRGKRWFLTRRTAIEDSPACRTHEELIRGGPDRRKIYLSSVFLSKRASVDRENQTLAYAMMLAVKVPDYEIDRVFWPNGHFEGADLYRDTAFLEVTPPKAPATGWEVKYWWASAPDKPLTKTMQFTSASATDELAMKFANNNRPGISGQLRLVVSPWA</sequence>
<accession>A0A158GM06</accession>
<proteinExistence type="predicted"/>
<protein>
    <submittedName>
        <fullName evidence="2">PGAP1-like protein</fullName>
    </submittedName>
</protein>
<organism evidence="2 3">
    <name type="scientific">Caballeronia terrestris</name>
    <dbReference type="NCBI Taxonomy" id="1226301"/>
    <lineage>
        <taxon>Bacteria</taxon>
        <taxon>Pseudomonadati</taxon>
        <taxon>Pseudomonadota</taxon>
        <taxon>Betaproteobacteria</taxon>
        <taxon>Burkholderiales</taxon>
        <taxon>Burkholderiaceae</taxon>
        <taxon>Caballeronia</taxon>
    </lineage>
</organism>
<dbReference type="EMBL" id="FCOL02000005">
    <property type="protein sequence ID" value="SAL32983.1"/>
    <property type="molecule type" value="Genomic_DNA"/>
</dbReference>
<dbReference type="Proteomes" id="UP000054925">
    <property type="component" value="Unassembled WGS sequence"/>
</dbReference>
<dbReference type="OrthoDB" id="275181at2"/>
<dbReference type="InterPro" id="IPR012908">
    <property type="entry name" value="PGAP1-ab_dom-like"/>
</dbReference>
<keyword evidence="3" id="KW-1185">Reference proteome</keyword>
<dbReference type="GO" id="GO:0016788">
    <property type="term" value="F:hydrolase activity, acting on ester bonds"/>
    <property type="evidence" value="ECO:0007669"/>
    <property type="project" value="InterPro"/>
</dbReference>
<gene>
    <name evidence="2" type="ORF">AWB67_01332</name>
</gene>
<dbReference type="Pfam" id="PF07819">
    <property type="entry name" value="PGAP1"/>
    <property type="match status" value="1"/>
</dbReference>